<keyword evidence="2" id="KW-1185">Reference proteome</keyword>
<evidence type="ECO:0000313" key="1">
    <source>
        <dbReference type="EMBL" id="MBC5682849.1"/>
    </source>
</evidence>
<sequence length="82" mass="9520">MSRNNPIEIICSQCGKNKAKWVNPEAYYDEKPFWREECLKEEAGMEDICGIEYMLPVCNSPRMGVCGYEGSTRYPDQFEPDK</sequence>
<comment type="caution">
    <text evidence="1">The sequence shown here is derived from an EMBL/GenBank/DDBJ whole genome shotgun (WGS) entry which is preliminary data.</text>
</comment>
<organism evidence="1 2">
    <name type="scientific">Ruminococcus hominis</name>
    <dbReference type="NCBI Taxonomy" id="2763065"/>
    <lineage>
        <taxon>Bacteria</taxon>
        <taxon>Bacillati</taxon>
        <taxon>Bacillota</taxon>
        <taxon>Clostridia</taxon>
        <taxon>Eubacteriales</taxon>
        <taxon>Oscillospiraceae</taxon>
        <taxon>Ruminococcus</taxon>
    </lineage>
</organism>
<dbReference type="RefSeq" id="WP_186864684.1">
    <property type="nucleotide sequence ID" value="NZ_JACOPE010000001.1"/>
</dbReference>
<accession>A0ABR7G5Z2</accession>
<dbReference type="Proteomes" id="UP000631576">
    <property type="component" value="Unassembled WGS sequence"/>
</dbReference>
<evidence type="ECO:0000313" key="2">
    <source>
        <dbReference type="Proteomes" id="UP000631576"/>
    </source>
</evidence>
<reference evidence="1 2" key="1">
    <citation type="submission" date="2020-08" db="EMBL/GenBank/DDBJ databases">
        <title>Genome public.</title>
        <authorList>
            <person name="Liu C."/>
            <person name="Sun Q."/>
        </authorList>
    </citation>
    <scope>NUCLEOTIDE SEQUENCE [LARGE SCALE GENOMIC DNA]</scope>
    <source>
        <strain evidence="1 2">NSJ-13</strain>
    </source>
</reference>
<name>A0ABR7G5Z2_9FIRM</name>
<protein>
    <submittedName>
        <fullName evidence="1">Uncharacterized protein</fullName>
    </submittedName>
</protein>
<proteinExistence type="predicted"/>
<dbReference type="EMBL" id="JACOPE010000001">
    <property type="protein sequence ID" value="MBC5682849.1"/>
    <property type="molecule type" value="Genomic_DNA"/>
</dbReference>
<gene>
    <name evidence="1" type="ORF">H8S40_04585</name>
</gene>